<dbReference type="Proteomes" id="UP000012313">
    <property type="component" value="Unassembled WGS sequence"/>
</dbReference>
<name>N1WPR3_9LEPT</name>
<keyword evidence="2" id="KW-1185">Reference proteome</keyword>
<protein>
    <submittedName>
        <fullName evidence="1">Uncharacterized protein</fullName>
    </submittedName>
</protein>
<dbReference type="AlphaFoldDB" id="N1WPR3"/>
<evidence type="ECO:0000313" key="2">
    <source>
        <dbReference type="Proteomes" id="UP000012313"/>
    </source>
</evidence>
<gene>
    <name evidence="1" type="ORF">LEP1GSC060_3664</name>
</gene>
<evidence type="ECO:0000313" key="1">
    <source>
        <dbReference type="EMBL" id="EMY79247.1"/>
    </source>
</evidence>
<accession>N1WPR3</accession>
<comment type="caution">
    <text evidence="1">The sequence shown here is derived from an EMBL/GenBank/DDBJ whole genome shotgun (WGS) entry which is preliminary data.</text>
</comment>
<proteinExistence type="predicted"/>
<dbReference type="EMBL" id="AOHC02000013">
    <property type="protein sequence ID" value="EMY79247.1"/>
    <property type="molecule type" value="Genomic_DNA"/>
</dbReference>
<reference evidence="1" key="1">
    <citation type="submission" date="2013-03" db="EMBL/GenBank/DDBJ databases">
        <authorList>
            <person name="Harkins D.M."/>
            <person name="Durkin A.S."/>
            <person name="Brinkac L.M."/>
            <person name="Haft D.H."/>
            <person name="Selengut J.D."/>
            <person name="Sanka R."/>
            <person name="DePew J."/>
            <person name="Purushe J."/>
            <person name="Hartskeerl R.A."/>
            <person name="Ahmed A."/>
            <person name="van der Linden H."/>
            <person name="Goris M.G.A."/>
            <person name="Vinetz J.M."/>
            <person name="Sutton G.G."/>
            <person name="Nierman W.C."/>
            <person name="Fouts D.E."/>
        </authorList>
    </citation>
    <scope>NUCLEOTIDE SEQUENCE [LARGE SCALE GENOMIC DNA]</scope>
    <source>
        <strain evidence="1">ICFT</strain>
    </source>
</reference>
<sequence length="38" mass="4581">MKNEMSQFGIKPIIGKNEMSYITYYVLRTKKEKLNVER</sequence>
<organism evidence="1 2">
    <name type="scientific">Leptospira weilii serovar Ranarum str. ICFT</name>
    <dbReference type="NCBI Taxonomy" id="1218598"/>
    <lineage>
        <taxon>Bacteria</taxon>
        <taxon>Pseudomonadati</taxon>
        <taxon>Spirochaetota</taxon>
        <taxon>Spirochaetia</taxon>
        <taxon>Leptospirales</taxon>
        <taxon>Leptospiraceae</taxon>
        <taxon>Leptospira</taxon>
    </lineage>
</organism>
<dbReference type="STRING" id="1218598.LEP1GSC060_3664"/>